<name>A0A499V650_9ACTN</name>
<dbReference type="AlphaFoldDB" id="A0A499V650"/>
<reference evidence="1 2" key="1">
    <citation type="journal article" date="2020" name="Int. J. Syst. Evol. Microbiol.">
        <title>Reclassification of Streptomyces castelarensis and Streptomyces sporoclivatus as later heterotypic synonyms of Streptomyces antimycoticus.</title>
        <authorList>
            <person name="Komaki H."/>
            <person name="Tamura T."/>
        </authorList>
    </citation>
    <scope>NUCLEOTIDE SEQUENCE [LARGE SCALE GENOMIC DNA]</scope>
    <source>
        <strain evidence="1 2">NBRC 100767</strain>
    </source>
</reference>
<proteinExistence type="predicted"/>
<organism evidence="1 2">
    <name type="scientific">Streptomyces antimycoticus</name>
    <dbReference type="NCBI Taxonomy" id="68175"/>
    <lineage>
        <taxon>Bacteria</taxon>
        <taxon>Bacillati</taxon>
        <taxon>Actinomycetota</taxon>
        <taxon>Actinomycetes</taxon>
        <taxon>Kitasatosporales</taxon>
        <taxon>Streptomycetaceae</taxon>
        <taxon>Streptomyces</taxon>
        <taxon>Streptomyces violaceusniger group</taxon>
    </lineage>
</organism>
<evidence type="ECO:0000313" key="1">
    <source>
        <dbReference type="EMBL" id="BBJ44459.1"/>
    </source>
</evidence>
<gene>
    <name evidence="1" type="ORF">SSPO_071770</name>
</gene>
<dbReference type="Proteomes" id="UP000463951">
    <property type="component" value="Chromosome"/>
</dbReference>
<protein>
    <submittedName>
        <fullName evidence="1">Uncharacterized protein</fullName>
    </submittedName>
</protein>
<sequence>MQGNVLPVLGDPHRLYEMSRRAAEFGRRDADELLVGMVYEAISARRQA</sequence>
<evidence type="ECO:0000313" key="2">
    <source>
        <dbReference type="Proteomes" id="UP000463951"/>
    </source>
</evidence>
<dbReference type="EMBL" id="AP019620">
    <property type="protein sequence ID" value="BBJ44459.1"/>
    <property type="molecule type" value="Genomic_DNA"/>
</dbReference>
<accession>A0A499V650</accession>